<dbReference type="InterPro" id="IPR011611">
    <property type="entry name" value="PfkB_dom"/>
</dbReference>
<evidence type="ECO:0000313" key="5">
    <source>
        <dbReference type="EMBL" id="MBU9738054.1"/>
    </source>
</evidence>
<keyword evidence="3 5" id="KW-0418">Kinase</keyword>
<dbReference type="PANTHER" id="PTHR43085">
    <property type="entry name" value="HEXOKINASE FAMILY MEMBER"/>
    <property type="match status" value="1"/>
</dbReference>
<comment type="similarity">
    <text evidence="1">Belongs to the carbohydrate kinase PfkB family.</text>
</comment>
<evidence type="ECO:0000256" key="2">
    <source>
        <dbReference type="ARBA" id="ARBA00022679"/>
    </source>
</evidence>
<evidence type="ECO:0000259" key="4">
    <source>
        <dbReference type="Pfam" id="PF00294"/>
    </source>
</evidence>
<feature type="domain" description="Carbohydrate kinase PfkB" evidence="4">
    <location>
        <begin position="4"/>
        <end position="292"/>
    </location>
</feature>
<dbReference type="Gene3D" id="3.40.1190.20">
    <property type="match status" value="1"/>
</dbReference>
<dbReference type="InterPro" id="IPR050306">
    <property type="entry name" value="PfkB_Carbo_kinase"/>
</dbReference>
<dbReference type="PANTHER" id="PTHR43085:SF57">
    <property type="entry name" value="CARBOHYDRATE KINASE PFKB DOMAIN-CONTAINING PROTEIN"/>
    <property type="match status" value="1"/>
</dbReference>
<dbReference type="InterPro" id="IPR029056">
    <property type="entry name" value="Ribokinase-like"/>
</dbReference>
<dbReference type="Proteomes" id="UP000712157">
    <property type="component" value="Unassembled WGS sequence"/>
</dbReference>
<accession>A0A949K1M3</accession>
<evidence type="ECO:0000313" key="6">
    <source>
        <dbReference type="Proteomes" id="UP000712157"/>
    </source>
</evidence>
<dbReference type="Pfam" id="PF00294">
    <property type="entry name" value="PfkB"/>
    <property type="match status" value="1"/>
</dbReference>
<gene>
    <name evidence="5" type="ORF">KTH89_16040</name>
</gene>
<proteinExistence type="inferred from homology"/>
<keyword evidence="6" id="KW-1185">Reference proteome</keyword>
<evidence type="ECO:0000256" key="1">
    <source>
        <dbReference type="ARBA" id="ARBA00010688"/>
    </source>
</evidence>
<dbReference type="GO" id="GO:0016301">
    <property type="term" value="F:kinase activity"/>
    <property type="evidence" value="ECO:0007669"/>
    <property type="project" value="UniProtKB-KW"/>
</dbReference>
<keyword evidence="2" id="KW-0808">Transferase</keyword>
<reference evidence="5" key="1">
    <citation type="submission" date="2021-06" db="EMBL/GenBank/DDBJ databases">
        <title>Description of novel taxa of the family Lachnospiraceae.</title>
        <authorList>
            <person name="Chaplin A.V."/>
            <person name="Sokolova S.R."/>
            <person name="Pikina A.P."/>
            <person name="Korzhanova M."/>
            <person name="Belova V."/>
            <person name="Korostin D."/>
            <person name="Efimov B.A."/>
        </authorList>
    </citation>
    <scope>NUCLEOTIDE SEQUENCE</scope>
    <source>
        <strain evidence="5">ASD5720</strain>
    </source>
</reference>
<dbReference type="EMBL" id="JAHQCW010000028">
    <property type="protein sequence ID" value="MBU9738054.1"/>
    <property type="molecule type" value="Genomic_DNA"/>
</dbReference>
<dbReference type="RefSeq" id="WP_238722363.1">
    <property type="nucleotide sequence ID" value="NZ_JAHQCW010000028.1"/>
</dbReference>
<comment type="caution">
    <text evidence="5">The sequence shown here is derived from an EMBL/GenBank/DDBJ whole genome shotgun (WGS) entry which is preliminary data.</text>
</comment>
<dbReference type="SUPFAM" id="SSF53613">
    <property type="entry name" value="Ribokinase-like"/>
    <property type="match status" value="1"/>
</dbReference>
<name>A0A949K1M3_9FIRM</name>
<dbReference type="AlphaFoldDB" id="A0A949K1M3"/>
<sequence length="308" mass="34019">MKEKYIVALGRVCIDEYYVTNEWPLMGEKKFVKPLEARIGGMVANAASVLAGYGIKVCYLDLLPKTAPSTASILEDFRNYSVSTQLIQFDPDIAETKCMIFLKEAERVIFITDVKRPPIRLEGQSRKLFFQAAYVYSTLPDLQELDSCDQVLAEYVAGGGKIAVDVEADSFTNAKEADHWFTCCSLVFMNQQAFDKYRGASDDADAARRLLELGPKMLVVTKGRDGCTVISKERVFSRESYRVQAVDTTGAGDTFNSSFLYGMIQGYTPEKAAEFASAAAARAVTAVGPRAGVAKAADVERFIRDYQV</sequence>
<organism evidence="5 6">
    <name type="scientific">Diplocloster agilis</name>
    <dbReference type="NCBI Taxonomy" id="2850323"/>
    <lineage>
        <taxon>Bacteria</taxon>
        <taxon>Bacillati</taxon>
        <taxon>Bacillota</taxon>
        <taxon>Clostridia</taxon>
        <taxon>Lachnospirales</taxon>
        <taxon>Lachnospiraceae</taxon>
        <taxon>Diplocloster</taxon>
    </lineage>
</organism>
<protein>
    <submittedName>
        <fullName evidence="5">Carbohydrate kinase family protein</fullName>
    </submittedName>
</protein>
<evidence type="ECO:0000256" key="3">
    <source>
        <dbReference type="ARBA" id="ARBA00022777"/>
    </source>
</evidence>